<dbReference type="SMART" id="SM00487">
    <property type="entry name" value="DEXDc"/>
    <property type="match status" value="1"/>
</dbReference>
<dbReference type="InterPro" id="IPR027417">
    <property type="entry name" value="P-loop_NTPase"/>
</dbReference>
<dbReference type="GO" id="GO:0005829">
    <property type="term" value="C:cytosol"/>
    <property type="evidence" value="ECO:0007669"/>
    <property type="project" value="TreeGrafter"/>
</dbReference>
<sequence>MINLRYYQHETINKVIEAYKNGVNRQLVVLPTGAGKTIIFSTLAKLFKQRTLILVHRDELVRQTVEKLNEVWPESDIGIVKAKQNEYQKQVVIASIQTLSQPERLKQVLNENFTMMIIDEAHHAVSKTDKSIIRCLGFDKDDQNKLLLGVTATPIRGDGTNLREVFQKAVMEISLLTLIRANYLADLIGISITTENNIQNIKMRGGDFNRIHLAESINTKERNQLIVDSYIKYARGRKAAAFTVDIQHAEDLAALFRENGIKAK</sequence>
<dbReference type="GO" id="GO:0003677">
    <property type="term" value="F:DNA binding"/>
    <property type="evidence" value="ECO:0007669"/>
    <property type="project" value="InterPro"/>
</dbReference>
<dbReference type="AlphaFoldDB" id="A0A5J5GXR6"/>
<evidence type="ECO:0000313" key="3">
    <source>
        <dbReference type="Proteomes" id="UP000326671"/>
    </source>
</evidence>
<dbReference type="InterPro" id="IPR014001">
    <property type="entry name" value="Helicase_ATP-bd"/>
</dbReference>
<feature type="domain" description="Helicase ATP-binding" evidence="1">
    <location>
        <begin position="17"/>
        <end position="172"/>
    </location>
</feature>
<dbReference type="GO" id="GO:0004386">
    <property type="term" value="F:helicase activity"/>
    <property type="evidence" value="ECO:0007669"/>
    <property type="project" value="UniProtKB-KW"/>
</dbReference>
<dbReference type="PROSITE" id="PS51192">
    <property type="entry name" value="HELICASE_ATP_BIND_1"/>
    <property type="match status" value="1"/>
</dbReference>
<dbReference type="GO" id="GO:0016787">
    <property type="term" value="F:hydrolase activity"/>
    <property type="evidence" value="ECO:0007669"/>
    <property type="project" value="InterPro"/>
</dbReference>
<evidence type="ECO:0000313" key="2">
    <source>
        <dbReference type="EMBL" id="KAA9012398.1"/>
    </source>
</evidence>
<dbReference type="OrthoDB" id="9802848at2"/>
<dbReference type="InterPro" id="IPR050742">
    <property type="entry name" value="Helicase_Restrict-Modif_Enz"/>
</dbReference>
<dbReference type="SUPFAM" id="SSF52540">
    <property type="entry name" value="P-loop containing nucleoside triphosphate hydrolases"/>
    <property type="match status" value="1"/>
</dbReference>
<keyword evidence="2" id="KW-0067">ATP-binding</keyword>
<evidence type="ECO:0000259" key="1">
    <source>
        <dbReference type="PROSITE" id="PS51192"/>
    </source>
</evidence>
<protein>
    <submittedName>
        <fullName evidence="2">DEAD/DEAH box helicase</fullName>
    </submittedName>
</protein>
<dbReference type="Pfam" id="PF04851">
    <property type="entry name" value="ResIII"/>
    <property type="match status" value="1"/>
</dbReference>
<keyword evidence="3" id="KW-1185">Reference proteome</keyword>
<dbReference type="PANTHER" id="PTHR47396:SF1">
    <property type="entry name" value="ATP-DEPENDENT HELICASE IRC3-RELATED"/>
    <property type="match status" value="1"/>
</dbReference>
<dbReference type="InterPro" id="IPR006935">
    <property type="entry name" value="Helicase/UvrB_N"/>
</dbReference>
<keyword evidence="2" id="KW-0347">Helicase</keyword>
<dbReference type="GO" id="GO:0005524">
    <property type="term" value="F:ATP binding"/>
    <property type="evidence" value="ECO:0007669"/>
    <property type="project" value="InterPro"/>
</dbReference>
<dbReference type="EMBL" id="VYKL01000061">
    <property type="protein sequence ID" value="KAA9012398.1"/>
    <property type="molecule type" value="Genomic_DNA"/>
</dbReference>
<accession>A0A5J5GXR6</accession>
<dbReference type="Gene3D" id="3.40.50.300">
    <property type="entry name" value="P-loop containing nucleotide triphosphate hydrolases"/>
    <property type="match status" value="2"/>
</dbReference>
<keyword evidence="2" id="KW-0547">Nucleotide-binding</keyword>
<dbReference type="RefSeq" id="WP_150442835.1">
    <property type="nucleotide sequence ID" value="NZ_VYKL01000061.1"/>
</dbReference>
<reference evidence="2 3" key="1">
    <citation type="submission" date="2019-09" db="EMBL/GenBank/DDBJ databases">
        <title>Whole genome sequences of isolates from the Mars Exploration Rovers.</title>
        <authorList>
            <person name="Seuylemezian A."/>
            <person name="Vaishampayan P."/>
        </authorList>
    </citation>
    <scope>NUCLEOTIDE SEQUENCE [LARGE SCALE GENOMIC DNA]</scope>
    <source>
        <strain evidence="2 3">MER_TA_151</strain>
    </source>
</reference>
<organism evidence="2 3">
    <name type="scientific">Niallia endozanthoxylica</name>
    <dbReference type="NCBI Taxonomy" id="2036016"/>
    <lineage>
        <taxon>Bacteria</taxon>
        <taxon>Bacillati</taxon>
        <taxon>Bacillota</taxon>
        <taxon>Bacilli</taxon>
        <taxon>Bacillales</taxon>
        <taxon>Bacillaceae</taxon>
        <taxon>Niallia</taxon>
    </lineage>
</organism>
<name>A0A5J5GXR6_9BACI</name>
<comment type="caution">
    <text evidence="2">The sequence shown here is derived from an EMBL/GenBank/DDBJ whole genome shotgun (WGS) entry which is preliminary data.</text>
</comment>
<dbReference type="Proteomes" id="UP000326671">
    <property type="component" value="Unassembled WGS sequence"/>
</dbReference>
<gene>
    <name evidence="2" type="ORF">F4V44_25730</name>
</gene>
<proteinExistence type="predicted"/>
<keyword evidence="2" id="KW-0378">Hydrolase</keyword>
<dbReference type="PANTHER" id="PTHR47396">
    <property type="entry name" value="TYPE I RESTRICTION ENZYME ECOKI R PROTEIN"/>
    <property type="match status" value="1"/>
</dbReference>